<evidence type="ECO:0000259" key="13">
    <source>
        <dbReference type="PROSITE" id="PS51352"/>
    </source>
</evidence>
<dbReference type="GO" id="GO:0003756">
    <property type="term" value="F:protein disulfide isomerase activity"/>
    <property type="evidence" value="ECO:0007669"/>
    <property type="project" value="UniProtKB-EC"/>
</dbReference>
<dbReference type="EMBL" id="GFTR01006171">
    <property type="protein sequence ID" value="JAW10255.1"/>
    <property type="molecule type" value="Transcribed_RNA"/>
</dbReference>
<evidence type="ECO:0000256" key="5">
    <source>
        <dbReference type="ARBA" id="ARBA00022729"/>
    </source>
</evidence>
<dbReference type="PANTHER" id="PTHR45815">
    <property type="entry name" value="PROTEIN DISULFIDE-ISOMERASE A6"/>
    <property type="match status" value="1"/>
</dbReference>
<name>A0A224XCV9_9HEMI</name>
<feature type="domain" description="Thioredoxin" evidence="13">
    <location>
        <begin position="10"/>
        <end position="117"/>
    </location>
</feature>
<comment type="subcellular location">
    <subcellularLocation>
        <location evidence="2">Endoplasmic reticulum lumen</location>
    </subcellularLocation>
</comment>
<feature type="domain" description="Thioredoxin" evidence="13">
    <location>
        <begin position="118"/>
        <end position="265"/>
    </location>
</feature>
<evidence type="ECO:0000256" key="1">
    <source>
        <dbReference type="ARBA" id="ARBA00001182"/>
    </source>
</evidence>
<evidence type="ECO:0000256" key="11">
    <source>
        <dbReference type="RuleBase" id="RU004208"/>
    </source>
</evidence>
<dbReference type="CDD" id="cd02983">
    <property type="entry name" value="P5_C"/>
    <property type="match status" value="1"/>
</dbReference>
<dbReference type="InterPro" id="IPR017937">
    <property type="entry name" value="Thioredoxin_CS"/>
</dbReference>
<dbReference type="Gene3D" id="3.40.30.10">
    <property type="entry name" value="Glutaredoxin"/>
    <property type="match status" value="3"/>
</dbReference>
<dbReference type="SUPFAM" id="SSF52833">
    <property type="entry name" value="Thioredoxin-like"/>
    <property type="match status" value="3"/>
</dbReference>
<evidence type="ECO:0000256" key="10">
    <source>
        <dbReference type="ARBA" id="ARBA00023284"/>
    </source>
</evidence>
<dbReference type="PROSITE" id="PS51352">
    <property type="entry name" value="THIOREDOXIN_2"/>
    <property type="match status" value="2"/>
</dbReference>
<dbReference type="GO" id="GO:0015035">
    <property type="term" value="F:protein-disulfide reductase activity"/>
    <property type="evidence" value="ECO:0007669"/>
    <property type="project" value="TreeGrafter"/>
</dbReference>
<dbReference type="InterPro" id="IPR005788">
    <property type="entry name" value="PDI_thioredoxin-like_dom"/>
</dbReference>
<dbReference type="InterPro" id="IPR036249">
    <property type="entry name" value="Thioredoxin-like_sf"/>
</dbReference>
<keyword evidence="8" id="KW-1015">Disulfide bond</keyword>
<feature type="compositionally biased region" description="Acidic residues" evidence="12">
    <location>
        <begin position="414"/>
        <end position="432"/>
    </location>
</feature>
<evidence type="ECO:0000256" key="4">
    <source>
        <dbReference type="ARBA" id="ARBA00012723"/>
    </source>
</evidence>
<evidence type="ECO:0000256" key="3">
    <source>
        <dbReference type="ARBA" id="ARBA00006347"/>
    </source>
</evidence>
<dbReference type="Pfam" id="PF24541">
    <property type="entry name" value="Thioredox_PDIA6_C"/>
    <property type="match status" value="1"/>
</dbReference>
<dbReference type="NCBIfam" id="TIGR01126">
    <property type="entry name" value="pdi_dom"/>
    <property type="match status" value="1"/>
</dbReference>
<dbReference type="PANTHER" id="PTHR45815:SF3">
    <property type="entry name" value="PROTEIN DISULFIDE-ISOMERASE A6"/>
    <property type="match status" value="1"/>
</dbReference>
<dbReference type="PRINTS" id="PR00421">
    <property type="entry name" value="THIOREDOXIN"/>
</dbReference>
<dbReference type="CDD" id="cd03001">
    <property type="entry name" value="PDI_a_P5"/>
    <property type="match status" value="2"/>
</dbReference>
<evidence type="ECO:0000256" key="6">
    <source>
        <dbReference type="ARBA" id="ARBA00022737"/>
    </source>
</evidence>
<reference evidence="14" key="1">
    <citation type="journal article" date="2018" name="PLoS Negl. Trop. Dis.">
        <title>An insight into the salivary gland and fat body transcriptome of Panstrongylus lignarius (Hemiptera: Heteroptera), the main vector of Chagas disease in Peru.</title>
        <authorList>
            <person name="Nevoa J.C."/>
            <person name="Mendes M.T."/>
            <person name="da Silva M.V."/>
            <person name="Soares S.C."/>
            <person name="Oliveira C.J.F."/>
            <person name="Ribeiro J.M.C."/>
        </authorList>
    </citation>
    <scope>NUCLEOTIDE SEQUENCE</scope>
</reference>
<dbReference type="GO" id="GO:0034976">
    <property type="term" value="P:response to endoplasmic reticulum stress"/>
    <property type="evidence" value="ECO:0007669"/>
    <property type="project" value="TreeGrafter"/>
</dbReference>
<keyword evidence="7" id="KW-0256">Endoplasmic reticulum</keyword>
<sequence>MVQLLYTTILFVGLFYYTVALYPTTSDVIDLNENNFDKLVTKSDEIWIVEFYAPWCGHCQQFVPEFSKAATALKGVVKVGGVNADEQKPLAGRFGVRGFPTVKIFGTNKNKAEDYNGARTAQGLADAAINSLKNRINEKLGVKQSSGGRKGNVEDVIELTDANFDRLVLNSDDMWLVEFFAPWCGHCKNLAPHWAQAATELKGKVKVGALDATVHQSKASEYGVQGYPTIKFFPPGKKDRSSAEDYPGGRTASDIVNFALDKLSENVPAPEVDQIINEESLKDACDKPLCVISVLPHILDCQSECRSTYINILKEMGEKYKKKMWGWVWSEAGAQPELETALEIGGFGYPAMAVLNAKKMKYSLLRGSFSSDGINEFLRDLSYGRGNTAPLKGATLPKIVACEPWDGKDGVPPQDDDIDLSDVDLDDIKDEL</sequence>
<dbReference type="PROSITE" id="PS00194">
    <property type="entry name" value="THIOREDOXIN_1"/>
    <property type="match status" value="2"/>
</dbReference>
<protein>
    <recommendedName>
        <fullName evidence="4">protein disulfide-isomerase</fullName>
        <ecNumber evidence="4">5.3.4.1</ecNumber>
    </recommendedName>
</protein>
<feature type="region of interest" description="Disordered" evidence="12">
    <location>
        <begin position="405"/>
        <end position="432"/>
    </location>
</feature>
<dbReference type="EC" id="5.3.4.1" evidence="4"/>
<comment type="catalytic activity">
    <reaction evidence="1">
        <text>Catalyzes the rearrangement of -S-S- bonds in proteins.</text>
        <dbReference type="EC" id="5.3.4.1"/>
    </reaction>
</comment>
<organism evidence="14">
    <name type="scientific">Panstrongylus lignarius</name>
    <dbReference type="NCBI Taxonomy" id="156445"/>
    <lineage>
        <taxon>Eukaryota</taxon>
        <taxon>Metazoa</taxon>
        <taxon>Ecdysozoa</taxon>
        <taxon>Arthropoda</taxon>
        <taxon>Hexapoda</taxon>
        <taxon>Insecta</taxon>
        <taxon>Pterygota</taxon>
        <taxon>Neoptera</taxon>
        <taxon>Paraneoptera</taxon>
        <taxon>Hemiptera</taxon>
        <taxon>Heteroptera</taxon>
        <taxon>Panheteroptera</taxon>
        <taxon>Cimicomorpha</taxon>
        <taxon>Reduviidae</taxon>
        <taxon>Triatominae</taxon>
        <taxon>Panstrongylus</taxon>
    </lineage>
</organism>
<dbReference type="GO" id="GO:0005788">
    <property type="term" value="C:endoplasmic reticulum lumen"/>
    <property type="evidence" value="ECO:0007669"/>
    <property type="project" value="UniProtKB-SubCell"/>
</dbReference>
<dbReference type="AlphaFoldDB" id="A0A224XCV9"/>
<keyword evidence="5" id="KW-0732">Signal</keyword>
<dbReference type="FunFam" id="3.40.30.10:FF:000032">
    <property type="entry name" value="Protein disulfide-isomerase A6 homolog"/>
    <property type="match status" value="1"/>
</dbReference>
<proteinExistence type="inferred from homology"/>
<dbReference type="Pfam" id="PF00085">
    <property type="entry name" value="Thioredoxin"/>
    <property type="match status" value="2"/>
</dbReference>
<evidence type="ECO:0000313" key="14">
    <source>
        <dbReference type="EMBL" id="JAW10255.1"/>
    </source>
</evidence>
<keyword evidence="9 14" id="KW-0413">Isomerase</keyword>
<dbReference type="InterPro" id="IPR057305">
    <property type="entry name" value="Thioredox_PDIA6_C"/>
</dbReference>
<keyword evidence="10" id="KW-0676">Redox-active center</keyword>
<keyword evidence="6" id="KW-0677">Repeat</keyword>
<accession>A0A224XCV9</accession>
<evidence type="ECO:0000256" key="7">
    <source>
        <dbReference type="ARBA" id="ARBA00022824"/>
    </source>
</evidence>
<evidence type="ECO:0000256" key="8">
    <source>
        <dbReference type="ARBA" id="ARBA00023157"/>
    </source>
</evidence>
<comment type="similarity">
    <text evidence="3 11">Belongs to the protein disulfide isomerase family.</text>
</comment>
<dbReference type="InterPro" id="IPR013766">
    <property type="entry name" value="Thioredoxin_domain"/>
</dbReference>
<evidence type="ECO:0000256" key="2">
    <source>
        <dbReference type="ARBA" id="ARBA00004319"/>
    </source>
</evidence>
<evidence type="ECO:0000256" key="9">
    <source>
        <dbReference type="ARBA" id="ARBA00023235"/>
    </source>
</evidence>
<evidence type="ECO:0000256" key="12">
    <source>
        <dbReference type="SAM" id="MobiDB-lite"/>
    </source>
</evidence>